<feature type="region of interest" description="Disordered" evidence="7">
    <location>
        <begin position="1200"/>
        <end position="1312"/>
    </location>
</feature>
<dbReference type="InterPro" id="IPR050875">
    <property type="entry name" value="Troponin_I"/>
</dbReference>
<evidence type="ECO:0000256" key="4">
    <source>
        <dbReference type="ARBA" id="ARBA00022490"/>
    </source>
</evidence>
<feature type="domain" description="Inner centromere protein ARK-binding" evidence="8">
    <location>
        <begin position="1365"/>
        <end position="1417"/>
    </location>
</feature>
<evidence type="ECO:0000256" key="3">
    <source>
        <dbReference type="ARBA" id="ARBA00010042"/>
    </source>
</evidence>
<keyword evidence="6" id="KW-0539">Nucleus</keyword>
<evidence type="ECO:0000256" key="6">
    <source>
        <dbReference type="ARBA" id="ARBA00023242"/>
    </source>
</evidence>
<evidence type="ECO:0000256" key="2">
    <source>
        <dbReference type="ARBA" id="ARBA00004186"/>
    </source>
</evidence>
<dbReference type="GO" id="GO:0005819">
    <property type="term" value="C:spindle"/>
    <property type="evidence" value="ECO:0007669"/>
    <property type="project" value="UniProtKB-SubCell"/>
</dbReference>
<name>A0AAP0N9G2_LIQFO</name>
<evidence type="ECO:0000256" key="1">
    <source>
        <dbReference type="ARBA" id="ARBA00004123"/>
    </source>
</evidence>
<keyword evidence="10" id="KW-1185">Reference proteome</keyword>
<evidence type="ECO:0000259" key="8">
    <source>
        <dbReference type="Pfam" id="PF03941"/>
    </source>
</evidence>
<keyword evidence="5" id="KW-0206">Cytoskeleton</keyword>
<accession>A0AAP0N9G2</accession>
<dbReference type="Pfam" id="PF03941">
    <property type="entry name" value="INCENP_ARK-bind"/>
    <property type="match status" value="1"/>
</dbReference>
<feature type="compositionally biased region" description="Basic residues" evidence="7">
    <location>
        <begin position="1098"/>
        <end position="1110"/>
    </location>
</feature>
<protein>
    <recommendedName>
        <fullName evidence="8">Inner centromere protein ARK-binding domain-containing protein</fullName>
    </recommendedName>
</protein>
<evidence type="ECO:0000313" key="9">
    <source>
        <dbReference type="EMBL" id="KAK9269042.1"/>
    </source>
</evidence>
<gene>
    <name evidence="9" type="ORF">L1049_000810</name>
</gene>
<keyword evidence="4" id="KW-0963">Cytoplasm</keyword>
<dbReference type="GO" id="GO:0005634">
    <property type="term" value="C:nucleus"/>
    <property type="evidence" value="ECO:0007669"/>
    <property type="project" value="UniProtKB-SubCell"/>
</dbReference>
<organism evidence="9 10">
    <name type="scientific">Liquidambar formosana</name>
    <name type="common">Formosan gum</name>
    <dbReference type="NCBI Taxonomy" id="63359"/>
    <lineage>
        <taxon>Eukaryota</taxon>
        <taxon>Viridiplantae</taxon>
        <taxon>Streptophyta</taxon>
        <taxon>Embryophyta</taxon>
        <taxon>Tracheophyta</taxon>
        <taxon>Spermatophyta</taxon>
        <taxon>Magnoliopsida</taxon>
        <taxon>eudicotyledons</taxon>
        <taxon>Gunneridae</taxon>
        <taxon>Pentapetalae</taxon>
        <taxon>Saxifragales</taxon>
        <taxon>Altingiaceae</taxon>
        <taxon>Liquidambar</taxon>
    </lineage>
</organism>
<feature type="region of interest" description="Disordered" evidence="7">
    <location>
        <begin position="1349"/>
        <end position="1374"/>
    </location>
</feature>
<feature type="compositionally biased region" description="Acidic residues" evidence="7">
    <location>
        <begin position="1365"/>
        <end position="1374"/>
    </location>
</feature>
<feature type="compositionally biased region" description="Basic and acidic residues" evidence="7">
    <location>
        <begin position="1200"/>
        <end position="1302"/>
    </location>
</feature>
<dbReference type="InterPro" id="IPR005635">
    <property type="entry name" value="Inner_centromere_prot_ARK-bd"/>
</dbReference>
<dbReference type="Proteomes" id="UP001415857">
    <property type="component" value="Unassembled WGS sequence"/>
</dbReference>
<dbReference type="EMBL" id="JBBPBK010000015">
    <property type="protein sequence ID" value="KAK9269042.1"/>
    <property type="molecule type" value="Genomic_DNA"/>
</dbReference>
<comment type="similarity">
    <text evidence="3">Belongs to the INCENP family.</text>
</comment>
<dbReference type="PANTHER" id="PTHR13738:SF1">
    <property type="entry name" value="TROPONIN I"/>
    <property type="match status" value="1"/>
</dbReference>
<evidence type="ECO:0000313" key="10">
    <source>
        <dbReference type="Proteomes" id="UP001415857"/>
    </source>
</evidence>
<evidence type="ECO:0000256" key="5">
    <source>
        <dbReference type="ARBA" id="ARBA00023212"/>
    </source>
</evidence>
<reference evidence="9 10" key="1">
    <citation type="journal article" date="2024" name="Plant J.">
        <title>Genome sequences and population genomics reveal climatic adaptation and genomic divergence between two closely related sweetgum species.</title>
        <authorList>
            <person name="Xu W.Q."/>
            <person name="Ren C.Q."/>
            <person name="Zhang X.Y."/>
            <person name="Comes H.P."/>
            <person name="Liu X.H."/>
            <person name="Li Y.G."/>
            <person name="Kettle C.J."/>
            <person name="Jalonen R."/>
            <person name="Gaisberger H."/>
            <person name="Ma Y.Z."/>
            <person name="Qiu Y.X."/>
        </authorList>
    </citation>
    <scope>NUCLEOTIDE SEQUENCE [LARGE SCALE GENOMIC DNA]</scope>
    <source>
        <strain evidence="9">Hangzhou</strain>
    </source>
</reference>
<comment type="subcellular location">
    <subcellularLocation>
        <location evidence="2">Cytoplasm</location>
        <location evidence="2">Cytoskeleton</location>
        <location evidence="2">Spindle</location>
    </subcellularLocation>
    <subcellularLocation>
        <location evidence="1">Nucleus</location>
    </subcellularLocation>
</comment>
<comment type="caution">
    <text evidence="9">The sequence shown here is derived from an EMBL/GenBank/DDBJ whole genome shotgun (WGS) entry which is preliminary data.</text>
</comment>
<feature type="region of interest" description="Disordered" evidence="7">
    <location>
        <begin position="1098"/>
        <end position="1124"/>
    </location>
</feature>
<proteinExistence type="inferred from homology"/>
<sequence>MSTIEKLFVQIFERKNSIIEQVKHQVDLYDQHLASKLLIDGIAPPPWLWNPGSLTQTSDPSELKKEELISELLLPRPQPAIPCFSGQCSLYHKKLVSVKNAEVSDGVFTETHASEKGFDAGDGQTRLSQSHVNDVGCGLNGVPELDSTATSPKPQVHASALDRYPKPEQSLARFQRSKSRQRALEIRSSARTGARSRFIDENIPGRIAISGGSCQLPSHVSDSPMDSSSCIAEKDGHNFVESTGKFVQQPNYANELIEMVNPSDITNGIYGKSEVKITDCQSKKEGNDNYCGRITRSRSSCLKFNHVTESSKLESSFDVPDVDGGILEQSIGKLMQPSQPPSLIGGDTDFQKALGNQIPVETSLPSQKDLELPAKNTREHQSKGNGADEYVGRPAEAGFLCSGSKLDGASLRVGMEVLVSRPPSDSAMFVKPKQLNFDNVGEHSLNETFGPSVEENRGDRSLEMVPLTCLEPVESLSRETSINHQEKRDSSLEKPLLEDQEILSKEEEAQRVSSEAHVKERVEVETKNIGCDVCLASSASGISNLEAVSSIKQTSDVCKDAVTQTWVEQSSLDSKLSNVDADTRMNCSFEKGISSGMEGSWPQYKRRKIEGQLANVLSAPPCLRIRPLQSNLGDTIDRYLSSVKDNSEVTSHEEDVAKIPDLEIHQDVNSHLLEGYGNSSKLQVEEGELSLEGRAKIATTPFTFKQEMEGPYSVSSLTKQATGGSQGLLEEEAGGVDPTTMILDVRRECTVEDNQNSLHLEDKLDQEKPENMICTESNMLDMKSHVEQDDLFSYCSVGSLHNQYLDMIGTDQAMPVFEGFIVQTDDEQPRIAGGGINFHGMDLPNSTTERASALEHFHKSANMHTPFPPFSTTYKLQKTPDLYQSVPNGLLERIDMKNALLDNDDGGKQYEASHSYMNDEVNCAFQVRSYSDGLLYSSPRFGWNVRKLYASPGRTMSNSGCSEKQGSLNPELTCFPIEEDPSISEEIGNTDEVGSTFQEAIGSTALKNSGKSEPLADITEDYRNRPASVSAAEKFHDRGSLDSVNMEVNFTGTHNEVKQKLGNHYSSKRRCTNEAKENQSLSIGGNAVKKATEALHNRFSKPKLSRKSSSRKGGPSFSQRESKHNNIVSNIASFIPLVQKKQAAAIITGKRDIKVRALEAAETAKRLEEKKENERKMKKEALKLERARLEQENLRQLELKKKKKEDEQKKKNVEMAARKRLREEEERKEKEGKRRRIDEARRQKREQEEKLHAEKQEKETRCQVMDERVHERKELKDEIGKYKSKEKEKGNENLGKKPEAEPRTPGVHTSDVSKATVVLKNCEPSRNCSHIGEVMCSLDKAIENDDLVTKTSREQSYEISPYQGSDDEEEEEDMIPNKKFVPSWASKSSLALVVFSQQKVDPDVIFPPESFCSIAEVLLPRKQQLK</sequence>
<evidence type="ECO:0000256" key="7">
    <source>
        <dbReference type="SAM" id="MobiDB-lite"/>
    </source>
</evidence>
<dbReference type="PANTHER" id="PTHR13738">
    <property type="entry name" value="TROPONIN I"/>
    <property type="match status" value="1"/>
</dbReference>